<feature type="region of interest" description="Disordered" evidence="4">
    <location>
        <begin position="15"/>
        <end position="97"/>
    </location>
</feature>
<evidence type="ECO:0000313" key="5">
    <source>
        <dbReference type="EMBL" id="PRQ04838.1"/>
    </source>
</evidence>
<accession>A0A2S9YIA3</accession>
<name>A0A2S9YIA3_9BACT</name>
<evidence type="ECO:0000256" key="4">
    <source>
        <dbReference type="SAM" id="MobiDB-lite"/>
    </source>
</evidence>
<dbReference type="AlphaFoldDB" id="A0A2S9YIA3"/>
<evidence type="ECO:0008006" key="7">
    <source>
        <dbReference type="Google" id="ProtNLM"/>
    </source>
</evidence>
<evidence type="ECO:0000256" key="3">
    <source>
        <dbReference type="ARBA" id="ARBA00023157"/>
    </source>
</evidence>
<dbReference type="SUPFAM" id="SSF101898">
    <property type="entry name" value="NHL repeat"/>
    <property type="match status" value="1"/>
</dbReference>
<keyword evidence="3" id="KW-1015">Disulfide bond</keyword>
<gene>
    <name evidence="5" type="ORF">ENSA7_50110</name>
</gene>
<dbReference type="Pfam" id="PF13948">
    <property type="entry name" value="DUF4215"/>
    <property type="match status" value="1"/>
</dbReference>
<dbReference type="NCBIfam" id="TIGR02232">
    <property type="entry name" value="myxo_disulf_rpt"/>
    <property type="match status" value="2"/>
</dbReference>
<dbReference type="InterPro" id="IPR015943">
    <property type="entry name" value="WD40/YVTN_repeat-like_dom_sf"/>
</dbReference>
<keyword evidence="2" id="KW-0677">Repeat</keyword>
<keyword evidence="1" id="KW-0732">Signal</keyword>
<feature type="compositionally biased region" description="Acidic residues" evidence="4">
    <location>
        <begin position="42"/>
        <end position="77"/>
    </location>
</feature>
<organism evidence="5 6">
    <name type="scientific">Enhygromyxa salina</name>
    <dbReference type="NCBI Taxonomy" id="215803"/>
    <lineage>
        <taxon>Bacteria</taxon>
        <taxon>Pseudomonadati</taxon>
        <taxon>Myxococcota</taxon>
        <taxon>Polyangia</taxon>
        <taxon>Nannocystales</taxon>
        <taxon>Nannocystaceae</taxon>
        <taxon>Enhygromyxa</taxon>
    </lineage>
</organism>
<comment type="caution">
    <text evidence="5">The sequence shown here is derived from an EMBL/GenBank/DDBJ whole genome shotgun (WGS) entry which is preliminary data.</text>
</comment>
<protein>
    <recommendedName>
        <fullName evidence="7">BNR repeat domain protein</fullName>
    </recommendedName>
</protein>
<evidence type="ECO:0000256" key="2">
    <source>
        <dbReference type="ARBA" id="ARBA00022737"/>
    </source>
</evidence>
<reference evidence="5 6" key="1">
    <citation type="submission" date="2018-03" db="EMBL/GenBank/DDBJ databases">
        <title>Draft Genome Sequences of the Obligatory Marine Myxobacteria Enhygromyxa salina SWB007.</title>
        <authorList>
            <person name="Poehlein A."/>
            <person name="Moghaddam J.A."/>
            <person name="Harms H."/>
            <person name="Alanjari M."/>
            <person name="Koenig G.M."/>
            <person name="Daniel R."/>
            <person name="Schaeberle T.F."/>
        </authorList>
    </citation>
    <scope>NUCLEOTIDE SEQUENCE [LARGE SCALE GENOMIC DNA]</scope>
    <source>
        <strain evidence="5 6">SWB007</strain>
    </source>
</reference>
<evidence type="ECO:0000256" key="1">
    <source>
        <dbReference type="ARBA" id="ARBA00022729"/>
    </source>
</evidence>
<dbReference type="PROSITE" id="PS51257">
    <property type="entry name" value="PROKAR_LIPOPROTEIN"/>
    <property type="match status" value="1"/>
</dbReference>
<feature type="compositionally biased region" description="Acidic residues" evidence="4">
    <location>
        <begin position="87"/>
        <end position="97"/>
    </location>
</feature>
<evidence type="ECO:0000313" key="6">
    <source>
        <dbReference type="Proteomes" id="UP000238823"/>
    </source>
</evidence>
<dbReference type="InterPro" id="IPR011936">
    <property type="entry name" value="Myxo_disulph_rpt"/>
</dbReference>
<sequence>MRTARTSLLTLSVGLTLGACQTEPLEADTGTEAETGTGTEVGDGDGDTGDGDGDGDPGDGDGDGDPGDGDGDGDGDPQAECGNGELDAGEACDDGNDVEEDACTSACELAACGDGYVQPSNDEVCDDGNTDPGDACTASCVVPGAVVWESILDYDDAGDDDVGVQVVLDSGDNIDILISTNGNYRLSEYAGDGTALWSYPSLATLVPSLAVSPDDTLVVGGSNGNQGATRMYDTDGNSQWTQNVPVNNSRVLGVAVDDMGFIVAGGYHANDKALLFRDDNTGTEDWSNFDSDGVSIRLVAVGPDGQSWAMRSSPRQLETYTAAGAPAWVSAPLDDAVYADLAVDGEGNSYLLSAANDGSLLTISKYDSSGELSWTVDHDDPGQLEAAGGLAVLPGGGVLVSGSTNGGPDGADGLLAWYDADGDTLIPDIVVDGDAAVDLDVFVDVVIGDGYAVAVGGHHADGQDGDLWIRKFEI</sequence>
<dbReference type="EMBL" id="PVNL01000101">
    <property type="protein sequence ID" value="PRQ04838.1"/>
    <property type="molecule type" value="Genomic_DNA"/>
</dbReference>
<proteinExistence type="predicted"/>
<dbReference type="Gene3D" id="2.130.10.10">
    <property type="entry name" value="YVTN repeat-like/Quinoprotein amine dehydrogenase"/>
    <property type="match status" value="1"/>
</dbReference>
<dbReference type="Proteomes" id="UP000238823">
    <property type="component" value="Unassembled WGS sequence"/>
</dbReference>